<reference evidence="3" key="2">
    <citation type="submission" date="2019-02" db="EMBL/GenBank/DDBJ databases">
        <title>Granulicella sibirica sp. nov., a psychrotolerant acidobacterium isolated from an organic soil layer in forested tundra, West Siberia.</title>
        <authorList>
            <person name="Oshkin I.Y."/>
            <person name="Kulichevskaya I.S."/>
            <person name="Rijpstra W.I.C."/>
            <person name="Sinninghe Damste J.S."/>
            <person name="Rakitin A.L."/>
            <person name="Ravin N.V."/>
            <person name="Dedysh S.N."/>
        </authorList>
    </citation>
    <scope>NUCLEOTIDE SEQUENCE [LARGE SCALE GENOMIC DNA]</scope>
    <source>
        <strain evidence="3">AF10</strain>
    </source>
</reference>
<name>A0A4Q0SVG8_9BACT</name>
<comment type="caution">
    <text evidence="2">The sequence shown here is derived from an EMBL/GenBank/DDBJ whole genome shotgun (WGS) entry which is preliminary data.</text>
</comment>
<sequence>MQTETEIASVPPSVLLTPGDRDGELSSEWYANTQAKLVEARYLSLVAGKHLYSTGAYLTAGNKTGVAWSDSLMPVSKWQIPKSIAA</sequence>
<keyword evidence="3" id="KW-1185">Reference proteome</keyword>
<accession>A0A4Q0SVG8</accession>
<feature type="region of interest" description="Disordered" evidence="1">
    <location>
        <begin position="1"/>
        <end position="20"/>
    </location>
</feature>
<organism evidence="2 3">
    <name type="scientific">Granulicella sibirica</name>
    <dbReference type="NCBI Taxonomy" id="2479048"/>
    <lineage>
        <taxon>Bacteria</taxon>
        <taxon>Pseudomonadati</taxon>
        <taxon>Acidobacteriota</taxon>
        <taxon>Terriglobia</taxon>
        <taxon>Terriglobales</taxon>
        <taxon>Acidobacteriaceae</taxon>
        <taxon>Granulicella</taxon>
    </lineage>
</organism>
<dbReference type="Proteomes" id="UP000289437">
    <property type="component" value="Unassembled WGS sequence"/>
</dbReference>
<reference evidence="2 3" key="1">
    <citation type="submission" date="2018-11" db="EMBL/GenBank/DDBJ databases">
        <authorList>
            <person name="Mardanov A.V."/>
            <person name="Ravin N.V."/>
            <person name="Dedysh S.N."/>
        </authorList>
    </citation>
    <scope>NUCLEOTIDE SEQUENCE [LARGE SCALE GENOMIC DNA]</scope>
    <source>
        <strain evidence="2 3">AF10</strain>
    </source>
</reference>
<protein>
    <submittedName>
        <fullName evidence="2">Uncharacterized protein</fullName>
    </submittedName>
</protein>
<evidence type="ECO:0000256" key="1">
    <source>
        <dbReference type="SAM" id="MobiDB-lite"/>
    </source>
</evidence>
<dbReference type="AlphaFoldDB" id="A0A4Q0SVG8"/>
<dbReference type="EMBL" id="RDSM01000007">
    <property type="protein sequence ID" value="RXH53890.1"/>
    <property type="molecule type" value="Genomic_DNA"/>
</dbReference>
<evidence type="ECO:0000313" key="2">
    <source>
        <dbReference type="EMBL" id="RXH53890.1"/>
    </source>
</evidence>
<proteinExistence type="predicted"/>
<gene>
    <name evidence="2" type="ORF">GRAN_5228</name>
</gene>
<evidence type="ECO:0000313" key="3">
    <source>
        <dbReference type="Proteomes" id="UP000289437"/>
    </source>
</evidence>